<feature type="compositionally biased region" description="Basic and acidic residues" evidence="1">
    <location>
        <begin position="458"/>
        <end position="469"/>
    </location>
</feature>
<organism evidence="2 3">
    <name type="scientific">Agrocybe chaxingu</name>
    <dbReference type="NCBI Taxonomy" id="84603"/>
    <lineage>
        <taxon>Eukaryota</taxon>
        <taxon>Fungi</taxon>
        <taxon>Dikarya</taxon>
        <taxon>Basidiomycota</taxon>
        <taxon>Agaricomycotina</taxon>
        <taxon>Agaricomycetes</taxon>
        <taxon>Agaricomycetidae</taxon>
        <taxon>Agaricales</taxon>
        <taxon>Agaricineae</taxon>
        <taxon>Strophariaceae</taxon>
        <taxon>Agrocybe</taxon>
    </lineage>
</organism>
<proteinExistence type="predicted"/>
<evidence type="ECO:0000313" key="3">
    <source>
        <dbReference type="Proteomes" id="UP001148786"/>
    </source>
</evidence>
<gene>
    <name evidence="2" type="ORF">NLJ89_g8433</name>
</gene>
<feature type="region of interest" description="Disordered" evidence="1">
    <location>
        <begin position="132"/>
        <end position="177"/>
    </location>
</feature>
<feature type="compositionally biased region" description="Polar residues" evidence="1">
    <location>
        <begin position="132"/>
        <end position="149"/>
    </location>
</feature>
<evidence type="ECO:0000256" key="1">
    <source>
        <dbReference type="SAM" id="MobiDB-lite"/>
    </source>
</evidence>
<feature type="compositionally biased region" description="Low complexity" evidence="1">
    <location>
        <begin position="426"/>
        <end position="440"/>
    </location>
</feature>
<feature type="region of interest" description="Disordered" evidence="1">
    <location>
        <begin position="605"/>
        <end position="626"/>
    </location>
</feature>
<reference evidence="2" key="1">
    <citation type="submission" date="2022-07" db="EMBL/GenBank/DDBJ databases">
        <title>Genome Sequence of Agrocybe chaxingu.</title>
        <authorList>
            <person name="Buettner E."/>
        </authorList>
    </citation>
    <scope>NUCLEOTIDE SEQUENCE</scope>
    <source>
        <strain evidence="2">MP-N11</strain>
    </source>
</reference>
<dbReference type="EMBL" id="JANKHO010001141">
    <property type="protein sequence ID" value="KAJ3503438.1"/>
    <property type="molecule type" value="Genomic_DNA"/>
</dbReference>
<feature type="region of interest" description="Disordered" evidence="1">
    <location>
        <begin position="522"/>
        <end position="589"/>
    </location>
</feature>
<feature type="region of interest" description="Disordered" evidence="1">
    <location>
        <begin position="282"/>
        <end position="326"/>
    </location>
</feature>
<dbReference type="AlphaFoldDB" id="A0A9W8JV98"/>
<keyword evidence="3" id="KW-1185">Reference proteome</keyword>
<feature type="region of interest" description="Disordered" evidence="1">
    <location>
        <begin position="426"/>
        <end position="507"/>
    </location>
</feature>
<evidence type="ECO:0000313" key="2">
    <source>
        <dbReference type="EMBL" id="KAJ3503438.1"/>
    </source>
</evidence>
<dbReference type="Proteomes" id="UP001148786">
    <property type="component" value="Unassembled WGS sequence"/>
</dbReference>
<accession>A0A9W8JV98</accession>
<feature type="compositionally biased region" description="Basic residues" evidence="1">
    <location>
        <begin position="489"/>
        <end position="499"/>
    </location>
</feature>
<feature type="compositionally biased region" description="Low complexity" evidence="1">
    <location>
        <begin position="156"/>
        <end position="165"/>
    </location>
</feature>
<comment type="caution">
    <text evidence="2">The sequence shown here is derived from an EMBL/GenBank/DDBJ whole genome shotgun (WGS) entry which is preliminary data.</text>
</comment>
<feature type="compositionally biased region" description="Low complexity" evidence="1">
    <location>
        <begin position="295"/>
        <end position="325"/>
    </location>
</feature>
<sequence length="626" mass="67550">MSQRSSRFLRMRCPEKDIQNVSTPEAAATTSCYGASYVKAYGVQRSRLSRRFLWGVSKGKREVYAKVYGVQRSHLSRRFLRGVSKGKREVLVQAALQGHLRTETPLDRPGISKNTSTIWKACYRPTARYTNSPQLSTSIPCTDTSNNMHITPPTSPSEQSSSNGAAPPPPGSVGRVDAPVVPVMPNVASAPAAVADGVFLPSSAHRATTESDGTGPTGSAIELTLPAPYIARSPMRATPATPTRRAMDFLRLGVPAARLVRIEAALRLRASVPIQPASLVGTAPSALRPQTPLPSSSTASPGAGPSTSCPLSTPTQPQTQQPDSSALRLRQIRAALSPQPEEHTYEDAPDPFVVTPGRPGNPIYIPSGTTPNGTPTPIQPIAVPAQPVAAPAQQTNRAANREHVSVAVQTDPVYVLSRFSTPEPFFHFSTPSTHSSPDTRSSTRRPREDSEGDDEQESERPSLRRRIEEIFACMESPPPSPPGPSLARTRIRPRGKKHSYRTERPDEFGPAYRVKVLDSSDEEYKPFPSFPQGPSNYADAHMDEMDPAPSTPVASGSRLGPAASISGALTPCIDDDNAQDSDSYPDMFDFDDAAINAELDRALESAERKLEEERQKTDGKGKEVAR</sequence>
<protein>
    <submittedName>
        <fullName evidence="2">Uncharacterized protein</fullName>
    </submittedName>
</protein>
<name>A0A9W8JV98_9AGAR</name>